<dbReference type="EMBL" id="CAMXCT010000053">
    <property type="protein sequence ID" value="CAI3973094.1"/>
    <property type="molecule type" value="Genomic_DNA"/>
</dbReference>
<protein>
    <recommendedName>
        <fullName evidence="3">RRM domain-containing protein</fullName>
    </recommendedName>
</protein>
<dbReference type="InterPro" id="IPR031121">
    <property type="entry name" value="RIK/BLOM7"/>
</dbReference>
<dbReference type="EMBL" id="CAMXCT030000053">
    <property type="protein sequence ID" value="CAL4760405.1"/>
    <property type="molecule type" value="Genomic_DNA"/>
</dbReference>
<dbReference type="Pfam" id="PF22675">
    <property type="entry name" value="KH-I_KHDC4-BBP"/>
    <property type="match status" value="1"/>
</dbReference>
<evidence type="ECO:0000313" key="4">
    <source>
        <dbReference type="EMBL" id="CAI3973093.1"/>
    </source>
</evidence>
<dbReference type="InterPro" id="IPR036612">
    <property type="entry name" value="KH_dom_type_1_sf"/>
</dbReference>
<evidence type="ECO:0000256" key="1">
    <source>
        <dbReference type="PROSITE-ProRule" id="PRU00176"/>
    </source>
</evidence>
<name>A0A9P1BGJ9_9DINO</name>
<dbReference type="EMBL" id="CAMXCT010000053">
    <property type="protein sequence ID" value="CAI3973093.1"/>
    <property type="molecule type" value="Genomic_DNA"/>
</dbReference>
<dbReference type="Gene3D" id="3.30.1370.10">
    <property type="entry name" value="K Homology domain, type 1"/>
    <property type="match status" value="1"/>
</dbReference>
<dbReference type="EMBL" id="CAMXCT020000053">
    <property type="protein sequence ID" value="CAL1126468.1"/>
    <property type="molecule type" value="Genomic_DNA"/>
</dbReference>
<feature type="domain" description="RRM" evidence="3">
    <location>
        <begin position="74"/>
        <end position="155"/>
    </location>
</feature>
<dbReference type="OrthoDB" id="397265at2759"/>
<dbReference type="SUPFAM" id="SSF54928">
    <property type="entry name" value="RNA-binding domain, RBD"/>
    <property type="match status" value="1"/>
</dbReference>
<evidence type="ECO:0000313" key="5">
    <source>
        <dbReference type="EMBL" id="CAL1126468.1"/>
    </source>
</evidence>
<dbReference type="GO" id="GO:0003723">
    <property type="term" value="F:RNA binding"/>
    <property type="evidence" value="ECO:0007669"/>
    <property type="project" value="UniProtKB-UniRule"/>
</dbReference>
<dbReference type="InterPro" id="IPR012677">
    <property type="entry name" value="Nucleotide-bd_a/b_plait_sf"/>
</dbReference>
<dbReference type="EMBL" id="CAMXCT030000053">
    <property type="protein sequence ID" value="CAL4760406.1"/>
    <property type="molecule type" value="Genomic_DNA"/>
</dbReference>
<dbReference type="InterPro" id="IPR035979">
    <property type="entry name" value="RBD_domain_sf"/>
</dbReference>
<dbReference type="Proteomes" id="UP001152797">
    <property type="component" value="Unassembled WGS sequence"/>
</dbReference>
<reference evidence="5" key="2">
    <citation type="submission" date="2024-04" db="EMBL/GenBank/DDBJ databases">
        <authorList>
            <person name="Chen Y."/>
            <person name="Shah S."/>
            <person name="Dougan E. K."/>
            <person name="Thang M."/>
            <person name="Chan C."/>
        </authorList>
    </citation>
    <scope>NUCLEOTIDE SEQUENCE [LARGE SCALE GENOMIC DNA]</scope>
</reference>
<keyword evidence="6" id="KW-1185">Reference proteome</keyword>
<feature type="region of interest" description="Disordered" evidence="2">
    <location>
        <begin position="326"/>
        <end position="368"/>
    </location>
</feature>
<dbReference type="PROSITE" id="PS50102">
    <property type="entry name" value="RRM"/>
    <property type="match status" value="1"/>
</dbReference>
<keyword evidence="1" id="KW-0694">RNA-binding</keyword>
<reference evidence="4" key="1">
    <citation type="submission" date="2022-10" db="EMBL/GenBank/DDBJ databases">
        <authorList>
            <person name="Chen Y."/>
            <person name="Dougan E. K."/>
            <person name="Chan C."/>
            <person name="Rhodes N."/>
            <person name="Thang M."/>
        </authorList>
    </citation>
    <scope>NUCLEOTIDE SEQUENCE</scope>
</reference>
<comment type="caution">
    <text evidence="4">The sequence shown here is derived from an EMBL/GenBank/DDBJ whole genome shotgun (WGS) entry which is preliminary data.</text>
</comment>
<accession>A0A9P1BGJ9</accession>
<evidence type="ECO:0000313" key="6">
    <source>
        <dbReference type="Proteomes" id="UP001152797"/>
    </source>
</evidence>
<dbReference type="PANTHER" id="PTHR15744">
    <property type="entry name" value="BLOM7"/>
    <property type="match status" value="1"/>
</dbReference>
<gene>
    <name evidence="4" type="ORF">C1SCF055_LOCUS1620</name>
</gene>
<proteinExistence type="predicted"/>
<dbReference type="AlphaFoldDB" id="A0A9P1BGJ9"/>
<dbReference type="SUPFAM" id="SSF54791">
    <property type="entry name" value="Eukaryotic type KH-domain (KH-domain type I)"/>
    <property type="match status" value="1"/>
</dbReference>
<dbReference type="PANTHER" id="PTHR15744:SF0">
    <property type="entry name" value="KH HOMOLOGY DOMAIN-CONTAINING PROTEIN 4"/>
    <property type="match status" value="1"/>
</dbReference>
<evidence type="ECO:0000256" key="2">
    <source>
        <dbReference type="SAM" id="MobiDB-lite"/>
    </source>
</evidence>
<dbReference type="Gene3D" id="3.30.70.330">
    <property type="match status" value="1"/>
</dbReference>
<dbReference type="InterPro" id="IPR055256">
    <property type="entry name" value="KH_1_KHDC4/BBP-like"/>
</dbReference>
<organism evidence="4">
    <name type="scientific">Cladocopium goreaui</name>
    <dbReference type="NCBI Taxonomy" id="2562237"/>
    <lineage>
        <taxon>Eukaryota</taxon>
        <taxon>Sar</taxon>
        <taxon>Alveolata</taxon>
        <taxon>Dinophyceae</taxon>
        <taxon>Suessiales</taxon>
        <taxon>Symbiodiniaceae</taxon>
        <taxon>Cladocopium</taxon>
    </lineage>
</organism>
<dbReference type="EMBL" id="CAMXCT020000053">
    <property type="protein sequence ID" value="CAL1126469.1"/>
    <property type="molecule type" value="Genomic_DNA"/>
</dbReference>
<sequence>MQPVAGLPPNAFTMPMPAPGMGPPLPGAPMLVPVPATAPLPATLPGALPPMGAPGLPGLPGVTLPPPPNAGATVSIAIDNLPFRYQLSEADLKEMFQRWGTVQSVQVVRDSGSREVGSVQFADQVDAQDAQKQLTGQSCTFDGATGTLAVVMGSPFQLAVPRQVPGQAGPGPVAPTGPLSAPSACGPGAPKNGTPVMADGKGAPANGHVRPVWCCKIVVEAESLHPEFPTVVRIKGEGDANVEHIRTQTKCYVQLRGKGSETLEPETSQELPEPMFLWLTSDSAENGKVGMEMTLDLLKSIYEGHQQWCEQNGIGHPESIKPKVLENPEVLPGSGPTGAMGQVVPPPNTNYGPGKGSLPGKVPGPYFK</sequence>
<evidence type="ECO:0000259" key="3">
    <source>
        <dbReference type="PROSITE" id="PS50102"/>
    </source>
</evidence>
<dbReference type="InterPro" id="IPR000504">
    <property type="entry name" value="RRM_dom"/>
</dbReference>
<dbReference type="SMART" id="SM00360">
    <property type="entry name" value="RRM"/>
    <property type="match status" value="1"/>
</dbReference>
<dbReference type="Pfam" id="PF00076">
    <property type="entry name" value="RRM_1"/>
    <property type="match status" value="1"/>
</dbReference>
<dbReference type="GO" id="GO:0005634">
    <property type="term" value="C:nucleus"/>
    <property type="evidence" value="ECO:0007669"/>
    <property type="project" value="InterPro"/>
</dbReference>